<gene>
    <name evidence="1" type="ORF">PVAP13_6KG021750</name>
</gene>
<organism evidence="1 2">
    <name type="scientific">Panicum virgatum</name>
    <name type="common">Blackwell switchgrass</name>
    <dbReference type="NCBI Taxonomy" id="38727"/>
    <lineage>
        <taxon>Eukaryota</taxon>
        <taxon>Viridiplantae</taxon>
        <taxon>Streptophyta</taxon>
        <taxon>Embryophyta</taxon>
        <taxon>Tracheophyta</taxon>
        <taxon>Spermatophyta</taxon>
        <taxon>Magnoliopsida</taxon>
        <taxon>Liliopsida</taxon>
        <taxon>Poales</taxon>
        <taxon>Poaceae</taxon>
        <taxon>PACMAD clade</taxon>
        <taxon>Panicoideae</taxon>
        <taxon>Panicodae</taxon>
        <taxon>Paniceae</taxon>
        <taxon>Panicinae</taxon>
        <taxon>Panicum</taxon>
        <taxon>Panicum sect. Hiantes</taxon>
    </lineage>
</organism>
<evidence type="ECO:0000313" key="2">
    <source>
        <dbReference type="Proteomes" id="UP000823388"/>
    </source>
</evidence>
<dbReference type="EMBL" id="CM029047">
    <property type="protein sequence ID" value="KAG2581255.1"/>
    <property type="molecule type" value="Genomic_DNA"/>
</dbReference>
<keyword evidence="2" id="KW-1185">Reference proteome</keyword>
<dbReference type="Proteomes" id="UP000823388">
    <property type="component" value="Chromosome 6K"/>
</dbReference>
<evidence type="ECO:0000313" key="1">
    <source>
        <dbReference type="EMBL" id="KAG2581255.1"/>
    </source>
</evidence>
<accession>A0A8T0R856</accession>
<sequence length="54" mass="6172">MSTISMCCNGPFSLLPWNSHFLQTRTWIVLCQSLGCKVESGLKTILICKRERKL</sequence>
<name>A0A8T0R856_PANVG</name>
<proteinExistence type="predicted"/>
<dbReference type="AlphaFoldDB" id="A0A8T0R856"/>
<reference evidence="1 2" key="1">
    <citation type="submission" date="2020-05" db="EMBL/GenBank/DDBJ databases">
        <title>WGS assembly of Panicum virgatum.</title>
        <authorList>
            <person name="Lovell J.T."/>
            <person name="Jenkins J."/>
            <person name="Shu S."/>
            <person name="Juenger T.E."/>
            <person name="Schmutz J."/>
        </authorList>
    </citation>
    <scope>NUCLEOTIDE SEQUENCE [LARGE SCALE GENOMIC DNA]</scope>
    <source>
        <strain evidence="2">cv. AP13</strain>
    </source>
</reference>
<protein>
    <submittedName>
        <fullName evidence="1">Uncharacterized protein</fullName>
    </submittedName>
</protein>
<comment type="caution">
    <text evidence="1">The sequence shown here is derived from an EMBL/GenBank/DDBJ whole genome shotgun (WGS) entry which is preliminary data.</text>
</comment>